<feature type="transmembrane region" description="Helical" evidence="6">
    <location>
        <begin position="187"/>
        <end position="207"/>
    </location>
</feature>
<evidence type="ECO:0000256" key="3">
    <source>
        <dbReference type="ARBA" id="ARBA00022692"/>
    </source>
</evidence>
<keyword evidence="4 6" id="KW-1133">Transmembrane helix</keyword>
<feature type="domain" description="EamA" evidence="7">
    <location>
        <begin position="7"/>
        <end position="141"/>
    </location>
</feature>
<dbReference type="PANTHER" id="PTHR32322:SF18">
    <property type="entry name" value="S-ADENOSYLMETHIONINE_S-ADENOSYLHOMOCYSTEINE TRANSPORTER"/>
    <property type="match status" value="1"/>
</dbReference>
<comment type="subcellular location">
    <subcellularLocation>
        <location evidence="1">Cell membrane</location>
        <topology evidence="1">Multi-pass membrane protein</topology>
    </subcellularLocation>
</comment>
<feature type="transmembrane region" description="Helical" evidence="6">
    <location>
        <begin position="127"/>
        <end position="147"/>
    </location>
</feature>
<feature type="transmembrane region" description="Helical" evidence="6">
    <location>
        <begin position="37"/>
        <end position="59"/>
    </location>
</feature>
<dbReference type="GO" id="GO:0005886">
    <property type="term" value="C:plasma membrane"/>
    <property type="evidence" value="ECO:0007669"/>
    <property type="project" value="UniProtKB-SubCell"/>
</dbReference>
<dbReference type="RefSeq" id="WP_301193049.1">
    <property type="nucleotide sequence ID" value="NZ_JAPDPJ010000117.1"/>
</dbReference>
<dbReference type="Pfam" id="PF00892">
    <property type="entry name" value="EamA"/>
    <property type="match status" value="2"/>
</dbReference>
<feature type="transmembrane region" description="Helical" evidence="6">
    <location>
        <begin position="97"/>
        <end position="118"/>
    </location>
</feature>
<feature type="transmembrane region" description="Helical" evidence="6">
    <location>
        <begin position="12"/>
        <end position="31"/>
    </location>
</feature>
<organism evidence="8 9">
    <name type="scientific">Plebeiibacterium sediminum</name>
    <dbReference type="NCBI Taxonomy" id="2992112"/>
    <lineage>
        <taxon>Bacteria</taxon>
        <taxon>Pseudomonadati</taxon>
        <taxon>Bacteroidota</taxon>
        <taxon>Bacteroidia</taxon>
        <taxon>Marinilabiliales</taxon>
        <taxon>Marinilabiliaceae</taxon>
        <taxon>Plebeiibacterium</taxon>
    </lineage>
</organism>
<dbReference type="AlphaFoldDB" id="A0AAE3M997"/>
<dbReference type="Proteomes" id="UP001209229">
    <property type="component" value="Unassembled WGS sequence"/>
</dbReference>
<feature type="transmembrane region" description="Helical" evidence="6">
    <location>
        <begin position="219"/>
        <end position="238"/>
    </location>
</feature>
<reference evidence="8" key="1">
    <citation type="submission" date="2022-10" db="EMBL/GenBank/DDBJ databases">
        <authorList>
            <person name="Yu W.X."/>
        </authorList>
    </citation>
    <scope>NUCLEOTIDE SEQUENCE</scope>
    <source>
        <strain evidence="8">AAT</strain>
    </source>
</reference>
<sequence>MHINKVKGHVAMIVANMAWGLMAPFVKTVVLNSNINAWTIVAFRVMGAALAFWTASLFIPKEKVPVKDLMWLVLAALFGIILNQGVFVLGVSYTSPINASIVTTTLPIVAMIIAAFYLKEPITWKKLVGIVIGATGALTIILNSSSTSGSEDIGFIGILLCFLAQLSYAIYFVFFKNIISRYSPITLMKWMFLFSSVIYLPLTWSQLSTLDYQNMSGSIIGELAFIVLGSTFLSYMMIPIAQKYLRPTVATMYNNVQPIVASIAAVLLQIDHFGWFKVLAILLVFSGVYLVTTSKAKEEVSSDD</sequence>
<feature type="transmembrane region" description="Helical" evidence="6">
    <location>
        <begin position="71"/>
        <end position="91"/>
    </location>
</feature>
<protein>
    <submittedName>
        <fullName evidence="8">DMT family transporter</fullName>
    </submittedName>
</protein>
<evidence type="ECO:0000256" key="6">
    <source>
        <dbReference type="SAM" id="Phobius"/>
    </source>
</evidence>
<name>A0AAE3M997_9BACT</name>
<evidence type="ECO:0000313" key="9">
    <source>
        <dbReference type="Proteomes" id="UP001209229"/>
    </source>
</evidence>
<keyword evidence="5 6" id="KW-0472">Membrane</keyword>
<feature type="domain" description="EamA" evidence="7">
    <location>
        <begin position="156"/>
        <end position="292"/>
    </location>
</feature>
<keyword evidence="3 6" id="KW-0812">Transmembrane</keyword>
<dbReference type="InterPro" id="IPR000620">
    <property type="entry name" value="EamA_dom"/>
</dbReference>
<evidence type="ECO:0000259" key="7">
    <source>
        <dbReference type="Pfam" id="PF00892"/>
    </source>
</evidence>
<gene>
    <name evidence="8" type="ORF">OM075_23775</name>
</gene>
<evidence type="ECO:0000256" key="2">
    <source>
        <dbReference type="ARBA" id="ARBA00022475"/>
    </source>
</evidence>
<dbReference type="PANTHER" id="PTHR32322">
    <property type="entry name" value="INNER MEMBRANE TRANSPORTER"/>
    <property type="match status" value="1"/>
</dbReference>
<dbReference type="InterPro" id="IPR050638">
    <property type="entry name" value="AA-Vitamin_Transporters"/>
</dbReference>
<evidence type="ECO:0000256" key="5">
    <source>
        <dbReference type="ARBA" id="ARBA00023136"/>
    </source>
</evidence>
<dbReference type="SUPFAM" id="SSF103481">
    <property type="entry name" value="Multidrug resistance efflux transporter EmrE"/>
    <property type="match status" value="2"/>
</dbReference>
<keyword evidence="9" id="KW-1185">Reference proteome</keyword>
<proteinExistence type="predicted"/>
<comment type="caution">
    <text evidence="8">The sequence shown here is derived from an EMBL/GenBank/DDBJ whole genome shotgun (WGS) entry which is preliminary data.</text>
</comment>
<keyword evidence="2" id="KW-1003">Cell membrane</keyword>
<evidence type="ECO:0000256" key="4">
    <source>
        <dbReference type="ARBA" id="ARBA00022989"/>
    </source>
</evidence>
<evidence type="ECO:0000256" key="1">
    <source>
        <dbReference type="ARBA" id="ARBA00004651"/>
    </source>
</evidence>
<evidence type="ECO:0000313" key="8">
    <source>
        <dbReference type="EMBL" id="MCW3789499.1"/>
    </source>
</evidence>
<feature type="transmembrane region" description="Helical" evidence="6">
    <location>
        <begin position="274"/>
        <end position="292"/>
    </location>
</feature>
<dbReference type="EMBL" id="JAPDPJ010000117">
    <property type="protein sequence ID" value="MCW3789499.1"/>
    <property type="molecule type" value="Genomic_DNA"/>
</dbReference>
<accession>A0AAE3M997</accession>
<feature type="transmembrane region" description="Helical" evidence="6">
    <location>
        <begin position="153"/>
        <end position="175"/>
    </location>
</feature>
<dbReference type="InterPro" id="IPR037185">
    <property type="entry name" value="EmrE-like"/>
</dbReference>